<feature type="coiled-coil region" evidence="1">
    <location>
        <begin position="397"/>
        <end position="470"/>
    </location>
</feature>
<feature type="domain" description="Spindle pole body-associated protein cut12" evidence="3">
    <location>
        <begin position="179"/>
        <end position="320"/>
    </location>
</feature>
<dbReference type="InterPro" id="IPR021589">
    <property type="entry name" value="Cut12"/>
</dbReference>
<evidence type="ECO:0000313" key="5">
    <source>
        <dbReference type="Proteomes" id="UP000054383"/>
    </source>
</evidence>
<feature type="compositionally biased region" description="Low complexity" evidence="2">
    <location>
        <begin position="105"/>
        <end position="116"/>
    </location>
</feature>
<feature type="compositionally biased region" description="Basic and acidic residues" evidence="2">
    <location>
        <begin position="191"/>
        <end position="202"/>
    </location>
</feature>
<gene>
    <name evidence="4" type="ORF">PISL3812_05684</name>
</gene>
<dbReference type="EMBL" id="CVMT01000005">
    <property type="protein sequence ID" value="CRG88653.1"/>
    <property type="molecule type" value="Genomic_DNA"/>
</dbReference>
<feature type="compositionally biased region" description="Polar residues" evidence="2">
    <location>
        <begin position="630"/>
        <end position="651"/>
    </location>
</feature>
<dbReference type="STRING" id="28573.A0A0U1LZ99"/>
<dbReference type="OrthoDB" id="5383703at2759"/>
<dbReference type="Pfam" id="PF11500">
    <property type="entry name" value="Cut12"/>
    <property type="match status" value="1"/>
</dbReference>
<feature type="compositionally biased region" description="Basic and acidic residues" evidence="2">
    <location>
        <begin position="496"/>
        <end position="505"/>
    </location>
</feature>
<protein>
    <recommendedName>
        <fullName evidence="3">Spindle pole body-associated protein cut12 domain-containing protein</fullName>
    </recommendedName>
</protein>
<feature type="compositionally biased region" description="Basic and acidic residues" evidence="2">
    <location>
        <begin position="142"/>
        <end position="157"/>
    </location>
</feature>
<sequence length="691" mass="78864">MLGWITGQDEQGRPSTGKLHAVRLREQEKKLTGQQDDSRVFDPPQTPAPVFALRAFKSAVFGTPAGENDTVVPRTIPKSQLDTRMQNSNATASQEVDRPRPTEKQSSSSENQLSLSPTKSILMTPGTTSNRRKTVSFGSTVLHDEQKKDNPLAKDDATTFPAPGPVSSQWISGQGSANSKPRSRLTQSLLDAREHRTEELPRQVEPARNGKSPSKEQNMDAVEADLADKKDGTVNLDEPQSQSGQYWKAEFESYRKRTDLEIRKLIQYRSAARSYARKKDLEAMRLTQQLEREEQKVVEMERHVTGLAADMVSNGADGDKDKLVQDLTKQTALAVQYKHKVDTLRKTLQRHGVVGAKEEEQTESERFFKDREEIYRLQFDLDQANKKLKERSHGDELDKLRELAKSSESKVQQLEKENAQLKKNITRFKSEQHKWDVQRRDKEEKLKQRVTKFEKRSQEYREKFMEYQQACEHEREAHLKKIKLLESRVSDLEVSKRSNRLRDGDLSPPEEYPGVHVHDFGGQRVKIPSRNPEEMIQVGNRDPDICQSIPNDLQYDPPDARRDVKYATTDITTELPKTVTGGGSNIDFDLPPSSPPELSGQRNRSPYSKEYPVTHRLPQAVEPCEDSKTRQAQTSTPNTGGTLLAPLSQSRWAPPMYKQERIIPERATAAKARLERKEQVEDKENRCEVFF</sequence>
<feature type="region of interest" description="Disordered" evidence="2">
    <location>
        <begin position="1"/>
        <end position="20"/>
    </location>
</feature>
<feature type="region of interest" description="Disordered" evidence="2">
    <location>
        <begin position="496"/>
        <end position="526"/>
    </location>
</feature>
<feature type="region of interest" description="Disordered" evidence="2">
    <location>
        <begin position="541"/>
        <end position="560"/>
    </location>
</feature>
<keyword evidence="5" id="KW-1185">Reference proteome</keyword>
<feature type="compositionally biased region" description="Polar residues" evidence="2">
    <location>
        <begin position="166"/>
        <end position="189"/>
    </location>
</feature>
<name>A0A0U1LZ99_TALIS</name>
<dbReference type="Proteomes" id="UP000054383">
    <property type="component" value="Unassembled WGS sequence"/>
</dbReference>
<evidence type="ECO:0000256" key="1">
    <source>
        <dbReference type="SAM" id="Coils"/>
    </source>
</evidence>
<feature type="region of interest" description="Disordered" evidence="2">
    <location>
        <begin position="26"/>
        <end position="47"/>
    </location>
</feature>
<feature type="coiled-coil region" evidence="1">
    <location>
        <begin position="276"/>
        <end position="310"/>
    </location>
</feature>
<keyword evidence="1" id="KW-0175">Coiled coil</keyword>
<feature type="compositionally biased region" description="Polar residues" evidence="2">
    <location>
        <begin position="77"/>
        <end position="94"/>
    </location>
</feature>
<feature type="region of interest" description="Disordered" evidence="2">
    <location>
        <begin position="575"/>
        <end position="659"/>
    </location>
</feature>
<proteinExistence type="predicted"/>
<evidence type="ECO:0000256" key="2">
    <source>
        <dbReference type="SAM" id="MobiDB-lite"/>
    </source>
</evidence>
<feature type="compositionally biased region" description="Polar residues" evidence="2">
    <location>
        <begin position="117"/>
        <end position="129"/>
    </location>
</feature>
<reference evidence="4 5" key="1">
    <citation type="submission" date="2015-04" db="EMBL/GenBank/DDBJ databases">
        <authorList>
            <person name="Syromyatnikov M.Y."/>
            <person name="Popov V.N."/>
        </authorList>
    </citation>
    <scope>NUCLEOTIDE SEQUENCE [LARGE SCALE GENOMIC DNA]</scope>
    <source>
        <strain evidence="4">WF-38-12</strain>
    </source>
</reference>
<accession>A0A0U1LZ99</accession>
<feature type="region of interest" description="Disordered" evidence="2">
    <location>
        <begin position="62"/>
        <end position="219"/>
    </location>
</feature>
<evidence type="ECO:0000259" key="3">
    <source>
        <dbReference type="Pfam" id="PF11500"/>
    </source>
</evidence>
<organism evidence="4 5">
    <name type="scientific">Talaromyces islandicus</name>
    <name type="common">Penicillium islandicum</name>
    <dbReference type="NCBI Taxonomy" id="28573"/>
    <lineage>
        <taxon>Eukaryota</taxon>
        <taxon>Fungi</taxon>
        <taxon>Dikarya</taxon>
        <taxon>Ascomycota</taxon>
        <taxon>Pezizomycotina</taxon>
        <taxon>Eurotiomycetes</taxon>
        <taxon>Eurotiomycetidae</taxon>
        <taxon>Eurotiales</taxon>
        <taxon>Trichocomaceae</taxon>
        <taxon>Talaromyces</taxon>
        <taxon>Talaromyces sect. Islandici</taxon>
    </lineage>
</organism>
<evidence type="ECO:0000313" key="4">
    <source>
        <dbReference type="EMBL" id="CRG88653.1"/>
    </source>
</evidence>
<dbReference type="AlphaFoldDB" id="A0A0U1LZ99"/>
<feature type="compositionally biased region" description="Basic and acidic residues" evidence="2">
    <location>
        <begin position="26"/>
        <end position="40"/>
    </location>
</feature>